<sequence>MICCLFTQGKHCLNWLYPIRILWLLPMLVLYLLLEINLGHIPHAYVMRN</sequence>
<organism evidence="2">
    <name type="scientific">Lotus japonicus</name>
    <name type="common">Lotus corniculatus var. japonicus</name>
    <dbReference type="NCBI Taxonomy" id="34305"/>
    <lineage>
        <taxon>Eukaryota</taxon>
        <taxon>Viridiplantae</taxon>
        <taxon>Streptophyta</taxon>
        <taxon>Embryophyta</taxon>
        <taxon>Tracheophyta</taxon>
        <taxon>Spermatophyta</taxon>
        <taxon>Magnoliopsida</taxon>
        <taxon>eudicotyledons</taxon>
        <taxon>Gunneridae</taxon>
        <taxon>Pentapetalae</taxon>
        <taxon>rosids</taxon>
        <taxon>fabids</taxon>
        <taxon>Fabales</taxon>
        <taxon>Fabaceae</taxon>
        <taxon>Papilionoideae</taxon>
        <taxon>50 kb inversion clade</taxon>
        <taxon>NPAAA clade</taxon>
        <taxon>Hologalegina</taxon>
        <taxon>robinioid clade</taxon>
        <taxon>Loteae</taxon>
        <taxon>Lotus</taxon>
    </lineage>
</organism>
<name>I3T650_LOTJA</name>
<keyword evidence="1" id="KW-0812">Transmembrane</keyword>
<evidence type="ECO:0000313" key="2">
    <source>
        <dbReference type="EMBL" id="AFK47992.1"/>
    </source>
</evidence>
<accession>I3T650</accession>
<proteinExistence type="evidence at transcript level"/>
<dbReference type="EMBL" id="BT148198">
    <property type="protein sequence ID" value="AFK47992.1"/>
    <property type="molecule type" value="mRNA"/>
</dbReference>
<feature type="transmembrane region" description="Helical" evidence="1">
    <location>
        <begin position="15"/>
        <end position="34"/>
    </location>
</feature>
<dbReference type="AlphaFoldDB" id="I3T650"/>
<protein>
    <submittedName>
        <fullName evidence="2">Uncharacterized protein</fullName>
    </submittedName>
</protein>
<evidence type="ECO:0000256" key="1">
    <source>
        <dbReference type="SAM" id="Phobius"/>
    </source>
</evidence>
<reference evidence="2" key="1">
    <citation type="submission" date="2012-05" db="EMBL/GenBank/DDBJ databases">
        <authorList>
            <person name="Krishnakumar V."/>
            <person name="Cheung F."/>
            <person name="Xiao Y."/>
            <person name="Chan A."/>
            <person name="Moskal W.A."/>
            <person name="Town C.D."/>
        </authorList>
    </citation>
    <scope>NUCLEOTIDE SEQUENCE</scope>
</reference>
<keyword evidence="1" id="KW-1133">Transmembrane helix</keyword>
<keyword evidence="1" id="KW-0472">Membrane</keyword>